<accession>A0A1H7QTL6</accession>
<feature type="compositionally biased region" description="Low complexity" evidence="1">
    <location>
        <begin position="1"/>
        <end position="13"/>
    </location>
</feature>
<dbReference type="EMBL" id="FOAZ01000009">
    <property type="protein sequence ID" value="SEL51064.1"/>
    <property type="molecule type" value="Genomic_DNA"/>
</dbReference>
<dbReference type="RefSeq" id="WP_063773220.1">
    <property type="nucleotide sequence ID" value="NZ_BBPN01000009.1"/>
</dbReference>
<dbReference type="Proteomes" id="UP000183015">
    <property type="component" value="Unassembled WGS sequence"/>
</dbReference>
<evidence type="ECO:0008006" key="4">
    <source>
        <dbReference type="Google" id="ProtNLM"/>
    </source>
</evidence>
<dbReference type="InterPro" id="IPR014710">
    <property type="entry name" value="RmlC-like_jellyroll"/>
</dbReference>
<dbReference type="InterPro" id="IPR011051">
    <property type="entry name" value="RmlC_Cupin_sf"/>
</dbReference>
<feature type="compositionally biased region" description="Basic and acidic residues" evidence="1">
    <location>
        <begin position="16"/>
        <end position="25"/>
    </location>
</feature>
<sequence>MTTAPSAPTTAAPGRRSMDDPDERMTFDHGHVDFARFPGALVGRAVFEPGWRWSVDLKPLAGTDSCQIAHNGYIVAGTLRVRMDDGVETDYGPGDAFSVPPGHDAWVVGDEPVIGIDTATGLGTGEGLQGRCPCGVEFRVALADGEGTDHIVAAVHAHAADSHGTDLSRELILAELTAY</sequence>
<gene>
    <name evidence="2" type="ORF">SAMN05414137_109198</name>
</gene>
<dbReference type="CDD" id="cd06990">
    <property type="entry name" value="cupin_DUF861"/>
    <property type="match status" value="1"/>
</dbReference>
<dbReference type="Gene3D" id="2.60.120.10">
    <property type="entry name" value="Jelly Rolls"/>
    <property type="match status" value="1"/>
</dbReference>
<name>A0A1H7QTL6_STRJI</name>
<dbReference type="STRING" id="235985.SAMN05414137_109198"/>
<feature type="region of interest" description="Disordered" evidence="1">
    <location>
        <begin position="1"/>
        <end position="25"/>
    </location>
</feature>
<protein>
    <recommendedName>
        <fullName evidence="4">Cupin domain-containing protein</fullName>
    </recommendedName>
</protein>
<evidence type="ECO:0000256" key="1">
    <source>
        <dbReference type="SAM" id="MobiDB-lite"/>
    </source>
</evidence>
<evidence type="ECO:0000313" key="2">
    <source>
        <dbReference type="EMBL" id="SEL51064.1"/>
    </source>
</evidence>
<dbReference type="AlphaFoldDB" id="A0A1H7QTL6"/>
<keyword evidence="3" id="KW-1185">Reference proteome</keyword>
<evidence type="ECO:0000313" key="3">
    <source>
        <dbReference type="Proteomes" id="UP000183015"/>
    </source>
</evidence>
<dbReference type="SUPFAM" id="SSF51182">
    <property type="entry name" value="RmlC-like cupins"/>
    <property type="match status" value="1"/>
</dbReference>
<proteinExistence type="predicted"/>
<reference evidence="3" key="1">
    <citation type="submission" date="2016-10" db="EMBL/GenBank/DDBJ databases">
        <authorList>
            <person name="Varghese N."/>
        </authorList>
    </citation>
    <scope>NUCLEOTIDE SEQUENCE [LARGE SCALE GENOMIC DNA]</scope>
    <source>
        <strain evidence="3">DSM 45096 / BCRC 16803 / CGMCC 4.1857 / CIP 109030 / JCM 12277 / KCTC 19219 / NBRC 100920 / 33214</strain>
    </source>
</reference>
<dbReference type="eggNOG" id="COG1917">
    <property type="taxonomic scope" value="Bacteria"/>
</dbReference>
<organism evidence="2 3">
    <name type="scientific">Streptacidiphilus jiangxiensis</name>
    <dbReference type="NCBI Taxonomy" id="235985"/>
    <lineage>
        <taxon>Bacteria</taxon>
        <taxon>Bacillati</taxon>
        <taxon>Actinomycetota</taxon>
        <taxon>Actinomycetes</taxon>
        <taxon>Kitasatosporales</taxon>
        <taxon>Streptomycetaceae</taxon>
        <taxon>Streptacidiphilus</taxon>
    </lineage>
</organism>